<dbReference type="InterPro" id="IPR050266">
    <property type="entry name" value="AB_hydrolase_sf"/>
</dbReference>
<name>A0A2A8D972_9MICC</name>
<dbReference type="AlphaFoldDB" id="A0A2A8D972"/>
<dbReference type="GO" id="GO:0047372">
    <property type="term" value="F:monoacylglycerol lipase activity"/>
    <property type="evidence" value="ECO:0007669"/>
    <property type="project" value="TreeGrafter"/>
</dbReference>
<dbReference type="Gene3D" id="3.40.50.1820">
    <property type="entry name" value="alpha/beta hydrolase"/>
    <property type="match status" value="1"/>
</dbReference>
<protein>
    <submittedName>
        <fullName evidence="2">Alpha/beta hydrolase</fullName>
    </submittedName>
</protein>
<evidence type="ECO:0000313" key="2">
    <source>
        <dbReference type="EMBL" id="PEN17431.1"/>
    </source>
</evidence>
<evidence type="ECO:0000259" key="1">
    <source>
        <dbReference type="Pfam" id="PF12697"/>
    </source>
</evidence>
<sequence>MRKAPAVTSPSTVLEGVPGALIPGTRFEIELLGATTRYWQYGAGMGTGVFPSESSPKILLIHGFRGDHHGLEIIANRLLELLPEASIISPDLPGFGRSEDLPMTVSLRGYTAWLHALIGQINPARPDGSDIHVVGHSFGSIVTAAYTAEYPHGLDRLTLINPISEPALEGSQKIASRAASFYYRVGAALPEKIGYPLLRSQLITRVTSELIMRTREPAMRRFINNQHAAYFGSFGSRKGVLQAYEVSISATAAEFAPQIRVPVQMLVAEDDDLGTPQTARAMFAALEGRPHSPGERFEIIPEVGHLIHYETPTVAARLIAEFTHEDFTV</sequence>
<dbReference type="PANTHER" id="PTHR43798">
    <property type="entry name" value="MONOACYLGLYCEROL LIPASE"/>
    <property type="match status" value="1"/>
</dbReference>
<evidence type="ECO:0000313" key="3">
    <source>
        <dbReference type="Proteomes" id="UP000219947"/>
    </source>
</evidence>
<dbReference type="EMBL" id="PDEV01000001">
    <property type="protein sequence ID" value="PEN17431.1"/>
    <property type="molecule type" value="Genomic_DNA"/>
</dbReference>
<feature type="domain" description="AB hydrolase-1" evidence="1">
    <location>
        <begin position="58"/>
        <end position="315"/>
    </location>
</feature>
<dbReference type="InterPro" id="IPR000073">
    <property type="entry name" value="AB_hydrolase_1"/>
</dbReference>
<keyword evidence="3" id="KW-1185">Reference proteome</keyword>
<organism evidence="2 3">
    <name type="scientific">Rothia dentocariosa</name>
    <dbReference type="NCBI Taxonomy" id="2047"/>
    <lineage>
        <taxon>Bacteria</taxon>
        <taxon>Bacillati</taxon>
        <taxon>Actinomycetota</taxon>
        <taxon>Actinomycetes</taxon>
        <taxon>Micrococcales</taxon>
        <taxon>Micrococcaceae</taxon>
        <taxon>Rothia</taxon>
    </lineage>
</organism>
<dbReference type="SUPFAM" id="SSF53474">
    <property type="entry name" value="alpha/beta-Hydrolases"/>
    <property type="match status" value="1"/>
</dbReference>
<dbReference type="GO" id="GO:0046464">
    <property type="term" value="P:acylglycerol catabolic process"/>
    <property type="evidence" value="ECO:0007669"/>
    <property type="project" value="TreeGrafter"/>
</dbReference>
<dbReference type="GO" id="GO:0016020">
    <property type="term" value="C:membrane"/>
    <property type="evidence" value="ECO:0007669"/>
    <property type="project" value="TreeGrafter"/>
</dbReference>
<dbReference type="PRINTS" id="PR00111">
    <property type="entry name" value="ABHYDROLASE"/>
</dbReference>
<dbReference type="InterPro" id="IPR029058">
    <property type="entry name" value="AB_hydrolase_fold"/>
</dbReference>
<dbReference type="Pfam" id="PF12697">
    <property type="entry name" value="Abhydrolase_6"/>
    <property type="match status" value="1"/>
</dbReference>
<dbReference type="InterPro" id="IPR000639">
    <property type="entry name" value="Epox_hydrolase-like"/>
</dbReference>
<accession>A0A2A8D972</accession>
<proteinExistence type="predicted"/>
<comment type="caution">
    <text evidence="2">The sequence shown here is derived from an EMBL/GenBank/DDBJ whole genome shotgun (WGS) entry which is preliminary data.</text>
</comment>
<dbReference type="PANTHER" id="PTHR43798:SF5">
    <property type="entry name" value="MONOACYLGLYCEROL LIPASE ABHD6"/>
    <property type="match status" value="1"/>
</dbReference>
<reference evidence="2" key="1">
    <citation type="submission" date="2017-10" db="EMBL/GenBank/DDBJ databases">
        <title>Kefir isolates.</title>
        <authorList>
            <person name="Kim Y."/>
            <person name="Blasche S."/>
        </authorList>
    </citation>
    <scope>NUCLEOTIDE SEQUENCE [LARGE SCALE GENOMIC DNA]</scope>
    <source>
        <strain evidence="2">OG2-2</strain>
    </source>
</reference>
<keyword evidence="2" id="KW-0378">Hydrolase</keyword>
<dbReference type="PRINTS" id="PR00412">
    <property type="entry name" value="EPOXHYDRLASE"/>
</dbReference>
<dbReference type="Proteomes" id="UP000219947">
    <property type="component" value="Unassembled WGS sequence"/>
</dbReference>
<gene>
    <name evidence="2" type="ORF">CRM92_01815</name>
</gene>